<keyword evidence="1" id="KW-1133">Transmembrane helix</keyword>
<feature type="transmembrane region" description="Helical" evidence="1">
    <location>
        <begin position="207"/>
        <end position="229"/>
    </location>
</feature>
<comment type="caution">
    <text evidence="2">The sequence shown here is derived from an EMBL/GenBank/DDBJ whole genome shotgun (WGS) entry which is preliminary data.</text>
</comment>
<proteinExistence type="predicted"/>
<dbReference type="AlphaFoldDB" id="A0AA36I7V6"/>
<keyword evidence="1" id="KW-0812">Transmembrane</keyword>
<keyword evidence="3" id="KW-1185">Reference proteome</keyword>
<evidence type="ECO:0000313" key="2">
    <source>
        <dbReference type="EMBL" id="CAJ1382677.1"/>
    </source>
</evidence>
<reference evidence="2" key="1">
    <citation type="submission" date="2023-08" db="EMBL/GenBank/DDBJ databases">
        <authorList>
            <person name="Chen Y."/>
            <person name="Shah S."/>
            <person name="Dougan E. K."/>
            <person name="Thang M."/>
            <person name="Chan C."/>
        </authorList>
    </citation>
    <scope>NUCLEOTIDE SEQUENCE</scope>
</reference>
<feature type="transmembrane region" description="Helical" evidence="1">
    <location>
        <begin position="156"/>
        <end position="182"/>
    </location>
</feature>
<accession>A0AA36I7V6</accession>
<name>A0AA36I7V6_9DINO</name>
<feature type="transmembrane region" description="Helical" evidence="1">
    <location>
        <begin position="92"/>
        <end position="110"/>
    </location>
</feature>
<protein>
    <submittedName>
        <fullName evidence="2">Uncharacterized protein</fullName>
    </submittedName>
</protein>
<feature type="transmembrane region" description="Helical" evidence="1">
    <location>
        <begin position="122"/>
        <end position="144"/>
    </location>
</feature>
<feature type="transmembrane region" description="Helical" evidence="1">
    <location>
        <begin position="241"/>
        <end position="266"/>
    </location>
</feature>
<organism evidence="2 3">
    <name type="scientific">Effrenium voratum</name>
    <dbReference type="NCBI Taxonomy" id="2562239"/>
    <lineage>
        <taxon>Eukaryota</taxon>
        <taxon>Sar</taxon>
        <taxon>Alveolata</taxon>
        <taxon>Dinophyceae</taxon>
        <taxon>Suessiales</taxon>
        <taxon>Symbiodiniaceae</taxon>
        <taxon>Effrenium</taxon>
    </lineage>
</organism>
<dbReference type="EMBL" id="CAUJNA010000931">
    <property type="protein sequence ID" value="CAJ1382677.1"/>
    <property type="molecule type" value="Genomic_DNA"/>
</dbReference>
<keyword evidence="1" id="KW-0472">Membrane</keyword>
<evidence type="ECO:0000313" key="3">
    <source>
        <dbReference type="Proteomes" id="UP001178507"/>
    </source>
</evidence>
<dbReference type="Proteomes" id="UP001178507">
    <property type="component" value="Unassembled WGS sequence"/>
</dbReference>
<evidence type="ECO:0000256" key="1">
    <source>
        <dbReference type="SAM" id="Phobius"/>
    </source>
</evidence>
<gene>
    <name evidence="2" type="ORF">EVOR1521_LOCUS10003</name>
</gene>
<feature type="transmembrane region" description="Helical" evidence="1">
    <location>
        <begin position="60"/>
        <end position="80"/>
    </location>
</feature>
<sequence length="290" mass="29590">MSAAIAAAIVPVVGALGFLALASRAFAIDSRLRKVEDPTASMHLRAMSQAAADPSRAPHWYWLASSCVYAPAIMATAIWQNEAATAMGKEDTVTMTMGIVSGAMFFVTAVSPNFQTSVAGHVWHAVTAGIFIATGMSYVFRASFLEVVSGDAVSTVRFIMAGIIAAGILSMVCGLLFLYYVAAKKLEDAAKPGATPLDPKEERQARLSIAALAVVQMAIGLGLAGGLASGAAEVAELPPDLLATGCAVGGGVLVLFAGCGCGAFQLCGRGSGEGATQTTSVEKVEALAPK</sequence>